<feature type="domain" description="CAAX prenyl protease 2/Lysostaphin resistance protein A-like" evidence="2">
    <location>
        <begin position="114"/>
        <end position="211"/>
    </location>
</feature>
<feature type="transmembrane region" description="Helical" evidence="1">
    <location>
        <begin position="175"/>
        <end position="199"/>
    </location>
</feature>
<feature type="transmembrane region" description="Helical" evidence="1">
    <location>
        <begin position="76"/>
        <end position="96"/>
    </location>
</feature>
<keyword evidence="1" id="KW-1133">Transmembrane helix</keyword>
<keyword evidence="3" id="KW-0378">Hydrolase</keyword>
<accession>A0ABV2M1F3</accession>
<evidence type="ECO:0000259" key="2">
    <source>
        <dbReference type="Pfam" id="PF02517"/>
    </source>
</evidence>
<dbReference type="Proteomes" id="UP001549106">
    <property type="component" value="Unassembled WGS sequence"/>
</dbReference>
<dbReference type="EMBL" id="JBEPMJ010000009">
    <property type="protein sequence ID" value="MET3750254.1"/>
    <property type="molecule type" value="Genomic_DNA"/>
</dbReference>
<proteinExistence type="predicted"/>
<dbReference type="Pfam" id="PF02517">
    <property type="entry name" value="Rce1-like"/>
    <property type="match status" value="1"/>
</dbReference>
<keyword evidence="3" id="KW-0645">Protease</keyword>
<evidence type="ECO:0000313" key="3">
    <source>
        <dbReference type="EMBL" id="MET3750254.1"/>
    </source>
</evidence>
<dbReference type="PANTHER" id="PTHR39430:SF1">
    <property type="entry name" value="PROTEASE"/>
    <property type="match status" value="1"/>
</dbReference>
<keyword evidence="1" id="KW-0472">Membrane</keyword>
<feature type="transmembrane region" description="Helical" evidence="1">
    <location>
        <begin position="9"/>
        <end position="28"/>
    </location>
</feature>
<evidence type="ECO:0000313" key="4">
    <source>
        <dbReference type="Proteomes" id="UP001549106"/>
    </source>
</evidence>
<dbReference type="GO" id="GO:0008233">
    <property type="term" value="F:peptidase activity"/>
    <property type="evidence" value="ECO:0007669"/>
    <property type="project" value="UniProtKB-KW"/>
</dbReference>
<protein>
    <submittedName>
        <fullName evidence="3">Membrane protease YdiL (CAAX protease family)</fullName>
    </submittedName>
</protein>
<sequence length="282" mass="31356">MKKSILHTLAAYIIYRVSFDFSLFAYSVDLPGSLQRLLAVSLAIACILGLIYLYTKYLMNSSVQEINLGKPLPDPKWCMIGIILPCTISLFYILFIPGKFRWENLPLQTMFDTILLSVFCDGVRAGIVEEVTFRGLMLGSLEKELGRNKAIMISSFLFASIHFDSVEIQSLSDGILVLGALMLAGTGLALITCQTGSIWSSVVVHMLFNLLSGDSQIIHIDVEQIFPALWTYTVDSQSHLLVGIPGSRTIDYGIPAIIGFVVLIFIALFYMRKDNGEQCNYE</sequence>
<evidence type="ECO:0000256" key="1">
    <source>
        <dbReference type="SAM" id="Phobius"/>
    </source>
</evidence>
<feature type="transmembrane region" description="Helical" evidence="1">
    <location>
        <begin position="252"/>
        <end position="271"/>
    </location>
</feature>
<name>A0ABV2M1F3_9FIRM</name>
<gene>
    <name evidence="3" type="ORF">ABID24_001500</name>
</gene>
<organism evidence="3 4">
    <name type="scientific">Blautia caecimuris</name>
    <dbReference type="NCBI Taxonomy" id="1796615"/>
    <lineage>
        <taxon>Bacteria</taxon>
        <taxon>Bacillati</taxon>
        <taxon>Bacillota</taxon>
        <taxon>Clostridia</taxon>
        <taxon>Lachnospirales</taxon>
        <taxon>Lachnospiraceae</taxon>
        <taxon>Blautia</taxon>
    </lineage>
</organism>
<reference evidence="3 4" key="1">
    <citation type="submission" date="2024-06" db="EMBL/GenBank/DDBJ databases">
        <title>Genomic Encyclopedia of Type Strains, Phase IV (KMG-IV): sequencing the most valuable type-strain genomes for metagenomic binning, comparative biology and taxonomic classification.</title>
        <authorList>
            <person name="Goeker M."/>
        </authorList>
    </citation>
    <scope>NUCLEOTIDE SEQUENCE [LARGE SCALE GENOMIC DNA]</scope>
    <source>
        <strain evidence="3 4">DSM 29492</strain>
    </source>
</reference>
<dbReference type="PANTHER" id="PTHR39430">
    <property type="entry name" value="MEMBRANE-ASSOCIATED PROTEASE-RELATED"/>
    <property type="match status" value="1"/>
</dbReference>
<keyword evidence="1" id="KW-0812">Transmembrane</keyword>
<dbReference type="RefSeq" id="WP_257464458.1">
    <property type="nucleotide sequence ID" value="NZ_JANJZT010000009.1"/>
</dbReference>
<dbReference type="InterPro" id="IPR003675">
    <property type="entry name" value="Rce1/LyrA-like_dom"/>
</dbReference>
<dbReference type="GO" id="GO:0006508">
    <property type="term" value="P:proteolysis"/>
    <property type="evidence" value="ECO:0007669"/>
    <property type="project" value="UniProtKB-KW"/>
</dbReference>
<keyword evidence="4" id="KW-1185">Reference proteome</keyword>
<feature type="transmembrane region" description="Helical" evidence="1">
    <location>
        <begin position="34"/>
        <end position="55"/>
    </location>
</feature>
<comment type="caution">
    <text evidence="3">The sequence shown here is derived from an EMBL/GenBank/DDBJ whole genome shotgun (WGS) entry which is preliminary data.</text>
</comment>